<feature type="domain" description="Acyclic terpene utilisation N-terminal" evidence="1">
    <location>
        <begin position="239"/>
        <end position="335"/>
    </location>
</feature>
<comment type="caution">
    <text evidence="2">The sequence shown here is derived from an EMBL/GenBank/DDBJ whole genome shotgun (WGS) entry which is preliminary data.</text>
</comment>
<protein>
    <submittedName>
        <fullName evidence="2">3-methylaspartate ammonia-lyase</fullName>
    </submittedName>
</protein>
<proteinExistence type="predicted"/>
<organism evidence="2 3">
    <name type="scientific">Cupriavidus lacunae</name>
    <dbReference type="NCBI Taxonomy" id="2666307"/>
    <lineage>
        <taxon>Bacteria</taxon>
        <taxon>Pseudomonadati</taxon>
        <taxon>Pseudomonadota</taxon>
        <taxon>Betaproteobacteria</taxon>
        <taxon>Burkholderiales</taxon>
        <taxon>Burkholderiaceae</taxon>
        <taxon>Cupriavidus</taxon>
    </lineage>
</organism>
<name>A0A370NLX9_9BURK</name>
<evidence type="ECO:0000313" key="2">
    <source>
        <dbReference type="EMBL" id="RDK06581.1"/>
    </source>
</evidence>
<dbReference type="GO" id="GO:0016829">
    <property type="term" value="F:lyase activity"/>
    <property type="evidence" value="ECO:0007669"/>
    <property type="project" value="UniProtKB-KW"/>
</dbReference>
<evidence type="ECO:0000313" key="3">
    <source>
        <dbReference type="Proteomes" id="UP000255165"/>
    </source>
</evidence>
<dbReference type="AlphaFoldDB" id="A0A370NLX9"/>
<dbReference type="Proteomes" id="UP000255165">
    <property type="component" value="Unassembled WGS sequence"/>
</dbReference>
<sequence>MTRQIRYLSPTGVLGVGFSEDHFRAALSPDLAFIGCDAGSTDGGPANLGGNKPFFSRAAVKRDLRILITGVRSIDVPLLIGSCGGSGGNWNLNWVREIVREIAQEEGLRFRVAIIESEPPRELLLRKYREGKIRALDPAPPLDEEVLQEADHIVAMMGAEAYVAALEGGADVVLAGRSTDAAIFAAIPVARGFPAGLAWHAAKIMECGGASVVKMDKPEGMICTITDEHFTLEPVSPTQQCSPLSVAAHALYETADPYRMLEPGGEMDLTEAKYEAVTDRMVRVTGSRFHPRPYTVKLEGARKIGYRAMVLGGVRDPVILEQFEGWFDGLKAHIAENVEGVFGPSIRGQYRIDYKIYGKNGVLGDREPYPERIGNEVGLLMVSLAQTQEVAYAIAGQAAHMVLHHSVPQWEGLLSNLAFPIAPHFWSLGEAYQFVLNHVVELDHPLELHPIRYEEV</sequence>
<dbReference type="RefSeq" id="WP_115214987.1">
    <property type="nucleotide sequence ID" value="NZ_QKWJ01000059.1"/>
</dbReference>
<keyword evidence="3" id="KW-1185">Reference proteome</keyword>
<dbReference type="EMBL" id="QKWJ01000059">
    <property type="protein sequence ID" value="RDK06581.1"/>
    <property type="molecule type" value="Genomic_DNA"/>
</dbReference>
<reference evidence="3" key="1">
    <citation type="submission" date="2018-06" db="EMBL/GenBank/DDBJ databases">
        <authorList>
            <person name="Feng T."/>
            <person name="Jeon C.O."/>
        </authorList>
    </citation>
    <scope>NUCLEOTIDE SEQUENCE [LARGE SCALE GENOMIC DNA]</scope>
    <source>
        <strain evidence="3">S23</strain>
    </source>
</reference>
<accession>A0A370NLX9</accession>
<feature type="domain" description="Acyclic terpene utilisation N-terminal" evidence="1">
    <location>
        <begin position="88"/>
        <end position="189"/>
    </location>
</feature>
<dbReference type="InterPro" id="IPR010839">
    <property type="entry name" value="AtuA_N"/>
</dbReference>
<evidence type="ECO:0000259" key="1">
    <source>
        <dbReference type="Pfam" id="PF07287"/>
    </source>
</evidence>
<dbReference type="Pfam" id="PF07287">
    <property type="entry name" value="AtuA"/>
    <property type="match status" value="2"/>
</dbReference>
<keyword evidence="2" id="KW-0456">Lyase</keyword>
<gene>
    <name evidence="2" type="ORF">DN412_30540</name>
</gene>